<dbReference type="AlphaFoldDB" id="A0A255E8A2"/>
<protein>
    <submittedName>
        <fullName evidence="1">Uncharacterized protein</fullName>
    </submittedName>
</protein>
<reference evidence="1 2" key="1">
    <citation type="submission" date="2017-07" db="EMBL/GenBank/DDBJ databases">
        <title>Draft whole genome sequences of clinical Proprionibacteriaceae strains.</title>
        <authorList>
            <person name="Bernier A.-M."/>
            <person name="Bernard K."/>
            <person name="Domingo M.-C."/>
        </authorList>
    </citation>
    <scope>NUCLEOTIDE SEQUENCE [LARGE SCALE GENOMIC DNA]</scope>
    <source>
        <strain evidence="1 2">NML 160184</strain>
    </source>
</reference>
<dbReference type="EMBL" id="NMVI01000016">
    <property type="protein sequence ID" value="OYN87510.1"/>
    <property type="molecule type" value="Genomic_DNA"/>
</dbReference>
<gene>
    <name evidence="1" type="ORF">CGZ92_07290</name>
</gene>
<comment type="caution">
    <text evidence="1">The sequence shown here is derived from an EMBL/GenBank/DDBJ whole genome shotgun (WGS) entry which is preliminary data.</text>
</comment>
<name>A0A255E8A2_9ACTN</name>
<evidence type="ECO:0000313" key="1">
    <source>
        <dbReference type="EMBL" id="OYN87510.1"/>
    </source>
</evidence>
<proteinExistence type="predicted"/>
<accession>A0A255E8A2</accession>
<organism evidence="1 2">
    <name type="scientific">Parenemella sanctibonifatiensis</name>
    <dbReference type="NCBI Taxonomy" id="2016505"/>
    <lineage>
        <taxon>Bacteria</taxon>
        <taxon>Bacillati</taxon>
        <taxon>Actinomycetota</taxon>
        <taxon>Actinomycetes</taxon>
        <taxon>Propionibacteriales</taxon>
        <taxon>Propionibacteriaceae</taxon>
        <taxon>Parenemella</taxon>
    </lineage>
</organism>
<sequence length="92" mass="10308">MTATRYFRYDWEPSGLGAGSIWNEFDGERPVRQVECYGGRWFSSRQAYHPELGPGLAEGPLSKMDYGPENEVTAEEFERAWLAAGSAPSQSD</sequence>
<evidence type="ECO:0000313" key="2">
    <source>
        <dbReference type="Proteomes" id="UP000216533"/>
    </source>
</evidence>
<dbReference type="Proteomes" id="UP000216533">
    <property type="component" value="Unassembled WGS sequence"/>
</dbReference>